<dbReference type="EMBL" id="GL945435">
    <property type="protein sequence ID" value="EGO24006.1"/>
    <property type="molecule type" value="Genomic_DNA"/>
</dbReference>
<accession>F8NZI6</accession>
<dbReference type="InterPro" id="IPR029058">
    <property type="entry name" value="AB_hydrolase_fold"/>
</dbReference>
<dbReference type="InterPro" id="IPR000073">
    <property type="entry name" value="AB_hydrolase_1"/>
</dbReference>
<dbReference type="GO" id="GO:0016020">
    <property type="term" value="C:membrane"/>
    <property type="evidence" value="ECO:0007669"/>
    <property type="project" value="TreeGrafter"/>
</dbReference>
<organism>
    <name type="scientific">Serpula lacrymans var. lacrymans (strain S7.9)</name>
    <name type="common">Dry rot fungus</name>
    <dbReference type="NCBI Taxonomy" id="578457"/>
    <lineage>
        <taxon>Eukaryota</taxon>
        <taxon>Fungi</taxon>
        <taxon>Dikarya</taxon>
        <taxon>Basidiomycota</taxon>
        <taxon>Agaricomycotina</taxon>
        <taxon>Agaricomycetes</taxon>
        <taxon>Agaricomycetidae</taxon>
        <taxon>Boletales</taxon>
        <taxon>Coniophorineae</taxon>
        <taxon>Serpulaceae</taxon>
        <taxon>Serpula</taxon>
    </lineage>
</organism>
<dbReference type="Pfam" id="PF00561">
    <property type="entry name" value="Abhydrolase_1"/>
    <property type="match status" value="1"/>
</dbReference>
<evidence type="ECO:0000259" key="1">
    <source>
        <dbReference type="Pfam" id="PF00561"/>
    </source>
</evidence>
<dbReference type="PANTHER" id="PTHR43798">
    <property type="entry name" value="MONOACYLGLYCEROL LIPASE"/>
    <property type="match status" value="1"/>
</dbReference>
<feature type="domain" description="AB hydrolase-1" evidence="1">
    <location>
        <begin position="31"/>
        <end position="273"/>
    </location>
</feature>
<dbReference type="HOGENOM" id="CLU_020336_18_1_1"/>
<reference evidence="2" key="1">
    <citation type="submission" date="2011-04" db="EMBL/GenBank/DDBJ databases">
        <title>Evolution of plant cell wall degrading machinery underlies the functional diversity of forest fungi.</title>
        <authorList>
            <consortium name="US DOE Joint Genome Institute (JGI-PGF)"/>
            <person name="Eastwood D.C."/>
            <person name="Floudas D."/>
            <person name="Binder M."/>
            <person name="Majcherczyk A."/>
            <person name="Schneider P."/>
            <person name="Aerts A."/>
            <person name="Asiegbu F.O."/>
            <person name="Baker S.E."/>
            <person name="Barry K."/>
            <person name="Bendiksby M."/>
            <person name="Blumentritt M."/>
            <person name="Coutinho P.M."/>
            <person name="Cullen D."/>
            <person name="Cullen D."/>
            <person name="Gathman A."/>
            <person name="Goodell B."/>
            <person name="Henrissat B."/>
            <person name="Ihrmark K."/>
            <person name="Kauserud H."/>
            <person name="Kohler A."/>
            <person name="LaButti K."/>
            <person name="Lapidus A."/>
            <person name="Lavin J.L."/>
            <person name="Lee Y.-H."/>
            <person name="Lindquist E."/>
            <person name="Lilly W."/>
            <person name="Lucas S."/>
            <person name="Morin E."/>
            <person name="Murat C."/>
            <person name="Oguiza J.A."/>
            <person name="Park J."/>
            <person name="Pisabarro A.G."/>
            <person name="Riley R."/>
            <person name="Rosling A."/>
            <person name="Salamov A."/>
            <person name="Schmidt O."/>
            <person name="Schmutz J."/>
            <person name="Skrede I."/>
            <person name="Stenlid J."/>
            <person name="Wiebenga A."/>
            <person name="Xie X."/>
            <person name="Kues U."/>
            <person name="Hibbett D.S."/>
            <person name="Hoffmeister D."/>
            <person name="Hogberg N."/>
            <person name="Martin F."/>
            <person name="Grigoriev I.V."/>
            <person name="Watkinson S.C."/>
        </authorList>
    </citation>
    <scope>NUCLEOTIDE SEQUENCE</scope>
    <source>
        <strain evidence="2">S7.9</strain>
    </source>
</reference>
<dbReference type="KEGG" id="sla:SERLADRAFT_450300"/>
<dbReference type="SUPFAM" id="SSF53474">
    <property type="entry name" value="alpha/beta-Hydrolases"/>
    <property type="match status" value="1"/>
</dbReference>
<dbReference type="Gene3D" id="3.40.50.1820">
    <property type="entry name" value="alpha/beta hydrolase"/>
    <property type="match status" value="1"/>
</dbReference>
<proteinExistence type="predicted"/>
<dbReference type="AlphaFoldDB" id="F8NZI6"/>
<protein>
    <recommendedName>
        <fullName evidence="1">AB hydrolase-1 domain-containing protein</fullName>
    </recommendedName>
</protein>
<dbReference type="GeneID" id="18816639"/>
<dbReference type="InterPro" id="IPR050266">
    <property type="entry name" value="AB_hydrolase_sf"/>
</dbReference>
<dbReference type="RefSeq" id="XP_007319768.1">
    <property type="nucleotide sequence ID" value="XM_007319706.1"/>
</dbReference>
<gene>
    <name evidence="2" type="ORF">SERLADRAFT_450300</name>
</gene>
<sequence>MEHPIFEGARLVTSADGTRIYTDAAGNPSKPSIVFIHGYSLSSIVYDNLFSNPSWREKLFLVRLDMRGHGKSDKPEQESAWTQTKFAEDFDAVVRAYQLRKPLVAAWSCGGAMVADILAFHSSISLAGIVYITPIPYLGFFQHIATDYVLDVIPKLTQKTDVNTFQIASRDFIQGLVSPKHYLNRVAFPQRLQQACLGDVMSQPRTCAAYTLQRSQDEFGLMRAGREGLPMLLINGKDDMLLKSQPLSKLFEKWKNMEVVNMDTGHMPWWEAPQAFNDVVLGWIAKVLGGEMKRMQLEAHL</sequence>
<name>F8NZI6_SERL9</name>
<dbReference type="OrthoDB" id="408373at2759"/>
<evidence type="ECO:0000313" key="2">
    <source>
        <dbReference type="EMBL" id="EGO24006.1"/>
    </source>
</evidence>
<dbReference type="PANTHER" id="PTHR43798:SF33">
    <property type="entry name" value="HYDROLASE, PUTATIVE (AFU_ORTHOLOGUE AFUA_2G14860)-RELATED"/>
    <property type="match status" value="1"/>
</dbReference>
<dbReference type="Proteomes" id="UP000008064">
    <property type="component" value="Unassembled WGS sequence"/>
</dbReference>